<dbReference type="EMBL" id="CAJNOG010000111">
    <property type="protein sequence ID" value="CAF0958243.1"/>
    <property type="molecule type" value="Genomic_DNA"/>
</dbReference>
<dbReference type="FunFam" id="3.40.50.300:FF:000636">
    <property type="entry name" value="ATP-binding cassette sub-family D member 3"/>
    <property type="match status" value="1"/>
</dbReference>
<keyword evidence="6" id="KW-0067">ATP-binding</keyword>
<keyword evidence="9" id="KW-1015">Disulfide bond</keyword>
<comment type="similarity">
    <text evidence="10">Belongs to the peptidase S1 family. CLIP subfamily.</text>
</comment>
<dbReference type="GO" id="GO:0005324">
    <property type="term" value="F:long-chain fatty acid transmembrane transporter activity"/>
    <property type="evidence" value="ECO:0007669"/>
    <property type="project" value="TreeGrafter"/>
</dbReference>
<dbReference type="GO" id="GO:0042760">
    <property type="term" value="P:very long-chain fatty acid catabolic process"/>
    <property type="evidence" value="ECO:0007669"/>
    <property type="project" value="TreeGrafter"/>
</dbReference>
<dbReference type="Gene3D" id="3.40.50.300">
    <property type="entry name" value="P-loop containing nucleotide triphosphate hydrolases"/>
    <property type="match status" value="1"/>
</dbReference>
<dbReference type="InterPro" id="IPR033116">
    <property type="entry name" value="TRYPSIN_SER"/>
</dbReference>
<name>A0A814DP33_9BILA</name>
<dbReference type="GO" id="GO:0005778">
    <property type="term" value="C:peroxisomal membrane"/>
    <property type="evidence" value="ECO:0007669"/>
    <property type="project" value="UniProtKB-SubCell"/>
</dbReference>
<gene>
    <name evidence="14" type="ORF">JYZ213_LOCUS13687</name>
</gene>
<comment type="subcellular location">
    <subcellularLocation>
        <location evidence="1">Peroxisome membrane</location>
        <topology evidence="1">Multi-pass membrane protein</topology>
    </subcellularLocation>
</comment>
<dbReference type="AlphaFoldDB" id="A0A814DP33"/>
<evidence type="ECO:0000256" key="5">
    <source>
        <dbReference type="ARBA" id="ARBA00022741"/>
    </source>
</evidence>
<keyword evidence="11" id="KW-0378">Hydrolase</keyword>
<dbReference type="PROSITE" id="PS00211">
    <property type="entry name" value="ABC_TRANSPORTER_1"/>
    <property type="match status" value="1"/>
</dbReference>
<dbReference type="CDD" id="cd03223">
    <property type="entry name" value="ABCD_peroxisomal_ALDP"/>
    <property type="match status" value="1"/>
</dbReference>
<dbReference type="FunFam" id="2.40.10.10:FF:000068">
    <property type="entry name" value="transmembrane protease serine 2"/>
    <property type="match status" value="1"/>
</dbReference>
<dbReference type="SMART" id="SM00020">
    <property type="entry name" value="Tryp_SPc"/>
    <property type="match status" value="1"/>
</dbReference>
<accession>A0A814DP33</accession>
<dbReference type="GO" id="GO:0007031">
    <property type="term" value="P:peroxisome organization"/>
    <property type="evidence" value="ECO:0007669"/>
    <property type="project" value="TreeGrafter"/>
</dbReference>
<dbReference type="SUPFAM" id="SSF50494">
    <property type="entry name" value="Trypsin-like serine proteases"/>
    <property type="match status" value="1"/>
</dbReference>
<feature type="domain" description="Peptidase S1" evidence="12">
    <location>
        <begin position="9"/>
        <end position="254"/>
    </location>
</feature>
<dbReference type="GO" id="GO:0015910">
    <property type="term" value="P:long-chain fatty acid import into peroxisome"/>
    <property type="evidence" value="ECO:0007669"/>
    <property type="project" value="TreeGrafter"/>
</dbReference>
<dbReference type="InterPro" id="IPR009003">
    <property type="entry name" value="Peptidase_S1_PA"/>
</dbReference>
<evidence type="ECO:0000313" key="15">
    <source>
        <dbReference type="Proteomes" id="UP000663845"/>
    </source>
</evidence>
<evidence type="ECO:0000256" key="6">
    <source>
        <dbReference type="ARBA" id="ARBA00022840"/>
    </source>
</evidence>
<dbReference type="PANTHER" id="PTHR11384">
    <property type="entry name" value="ATP-BINDING CASSETTE, SUB-FAMILY D MEMBER"/>
    <property type="match status" value="1"/>
</dbReference>
<dbReference type="FunFam" id="2.40.10.10:FF:000002">
    <property type="entry name" value="Transmembrane protease serine"/>
    <property type="match status" value="1"/>
</dbReference>
<evidence type="ECO:0000256" key="1">
    <source>
        <dbReference type="ARBA" id="ARBA00004585"/>
    </source>
</evidence>
<dbReference type="PROSITE" id="PS50240">
    <property type="entry name" value="TRYPSIN_DOM"/>
    <property type="match status" value="1"/>
</dbReference>
<dbReference type="GO" id="GO:0006635">
    <property type="term" value="P:fatty acid beta-oxidation"/>
    <property type="evidence" value="ECO:0007669"/>
    <property type="project" value="TreeGrafter"/>
</dbReference>
<keyword evidence="8" id="KW-0472">Membrane</keyword>
<dbReference type="GO" id="GO:0005524">
    <property type="term" value="F:ATP binding"/>
    <property type="evidence" value="ECO:0007669"/>
    <property type="project" value="UniProtKB-KW"/>
</dbReference>
<evidence type="ECO:0000256" key="2">
    <source>
        <dbReference type="ARBA" id="ARBA00008575"/>
    </source>
</evidence>
<dbReference type="Gene3D" id="2.40.10.10">
    <property type="entry name" value="Trypsin-like serine proteases"/>
    <property type="match status" value="1"/>
</dbReference>
<dbReference type="Pfam" id="PF00005">
    <property type="entry name" value="ABC_tran"/>
    <property type="match status" value="1"/>
</dbReference>
<evidence type="ECO:0000259" key="12">
    <source>
        <dbReference type="PROSITE" id="PS50240"/>
    </source>
</evidence>
<dbReference type="GO" id="GO:0006508">
    <property type="term" value="P:proteolysis"/>
    <property type="evidence" value="ECO:0007669"/>
    <property type="project" value="UniProtKB-KW"/>
</dbReference>
<evidence type="ECO:0000259" key="13">
    <source>
        <dbReference type="PROSITE" id="PS50893"/>
    </source>
</evidence>
<dbReference type="InterPro" id="IPR003593">
    <property type="entry name" value="AAA+_ATPase"/>
</dbReference>
<proteinExistence type="inferred from homology"/>
<feature type="domain" description="ABC transporter" evidence="13">
    <location>
        <begin position="423"/>
        <end position="642"/>
    </location>
</feature>
<dbReference type="InterPro" id="IPR043504">
    <property type="entry name" value="Peptidase_S1_PA_chymotrypsin"/>
</dbReference>
<evidence type="ECO:0000256" key="9">
    <source>
        <dbReference type="ARBA" id="ARBA00023157"/>
    </source>
</evidence>
<comment type="similarity">
    <text evidence="2">Belongs to the ABC transporter superfamily. ABCD family. Peroxisomal fatty acyl CoA transporter (TC 3.A.1.203) subfamily.</text>
</comment>
<keyword evidence="11" id="KW-0720">Serine protease</keyword>
<dbReference type="Pfam" id="PF00089">
    <property type="entry name" value="Trypsin"/>
    <property type="match status" value="1"/>
</dbReference>
<dbReference type="InterPro" id="IPR027417">
    <property type="entry name" value="P-loop_NTPase"/>
</dbReference>
<reference evidence="14" key="1">
    <citation type="submission" date="2021-02" db="EMBL/GenBank/DDBJ databases">
        <authorList>
            <person name="Nowell W R."/>
        </authorList>
    </citation>
    <scope>NUCLEOTIDE SEQUENCE</scope>
</reference>
<dbReference type="SUPFAM" id="SSF52540">
    <property type="entry name" value="P-loop containing nucleoside triphosphate hydrolases"/>
    <property type="match status" value="1"/>
</dbReference>
<dbReference type="CDD" id="cd00190">
    <property type="entry name" value="Tryp_SPc"/>
    <property type="match status" value="1"/>
</dbReference>
<evidence type="ECO:0000256" key="3">
    <source>
        <dbReference type="ARBA" id="ARBA00022448"/>
    </source>
</evidence>
<evidence type="ECO:0000256" key="7">
    <source>
        <dbReference type="ARBA" id="ARBA00022989"/>
    </source>
</evidence>
<dbReference type="InterPro" id="IPR050835">
    <property type="entry name" value="ABC_transporter_sub-D"/>
</dbReference>
<comment type="caution">
    <text evidence="14">The sequence shown here is derived from an EMBL/GenBank/DDBJ whole genome shotgun (WGS) entry which is preliminary data.</text>
</comment>
<keyword evidence="11" id="KW-0645">Protease</keyword>
<dbReference type="PROSITE" id="PS00135">
    <property type="entry name" value="TRYPSIN_SER"/>
    <property type="match status" value="1"/>
</dbReference>
<dbReference type="GO" id="GO:0042626">
    <property type="term" value="F:ATPase-coupled transmembrane transporter activity"/>
    <property type="evidence" value="ECO:0007669"/>
    <property type="project" value="TreeGrafter"/>
</dbReference>
<dbReference type="InterPro" id="IPR003439">
    <property type="entry name" value="ABC_transporter-like_ATP-bd"/>
</dbReference>
<dbReference type="InterPro" id="IPR001314">
    <property type="entry name" value="Peptidase_S1A"/>
</dbReference>
<dbReference type="PROSITE" id="PS00134">
    <property type="entry name" value="TRYPSIN_HIS"/>
    <property type="match status" value="1"/>
</dbReference>
<dbReference type="InterPro" id="IPR001254">
    <property type="entry name" value="Trypsin_dom"/>
</dbReference>
<dbReference type="SMART" id="SM00382">
    <property type="entry name" value="AAA"/>
    <property type="match status" value="1"/>
</dbReference>
<dbReference type="PANTHER" id="PTHR11384:SF62">
    <property type="entry name" value="ATP-BINDING CASSETTE SUB-FAMILY D MEMBER 3"/>
    <property type="match status" value="1"/>
</dbReference>
<evidence type="ECO:0000256" key="4">
    <source>
        <dbReference type="ARBA" id="ARBA00022692"/>
    </source>
</evidence>
<dbReference type="GO" id="GO:0016887">
    <property type="term" value="F:ATP hydrolysis activity"/>
    <property type="evidence" value="ECO:0007669"/>
    <property type="project" value="InterPro"/>
</dbReference>
<keyword evidence="4" id="KW-0812">Transmembrane</keyword>
<evidence type="ECO:0000256" key="10">
    <source>
        <dbReference type="ARBA" id="ARBA00024195"/>
    </source>
</evidence>
<dbReference type="InterPro" id="IPR018114">
    <property type="entry name" value="TRYPSIN_HIS"/>
</dbReference>
<protein>
    <submittedName>
        <fullName evidence="14">Uncharacterized protein</fullName>
    </submittedName>
</protein>
<keyword evidence="5" id="KW-0547">Nucleotide-binding</keyword>
<dbReference type="GO" id="GO:0004252">
    <property type="term" value="F:serine-type endopeptidase activity"/>
    <property type="evidence" value="ECO:0007669"/>
    <property type="project" value="InterPro"/>
</dbReference>
<dbReference type="PRINTS" id="PR00722">
    <property type="entry name" value="CHYMOTRYPSIN"/>
</dbReference>
<dbReference type="InterPro" id="IPR017871">
    <property type="entry name" value="ABC_transporter-like_CS"/>
</dbReference>
<sequence>MNTAILSRIIGGETAPSHTWGWTVGLYRSNHFYCAGSIIASDLVVTAAHCIYSEILTLSKLTLIAGSNLLSDTDKQGQIRSVHEVFIHPQYDNRLTLNDIAIIRLSKPFNMSDSRLAAICLPNAVTAEENAISEDPKPGTNLVVVGWGVTESGSGIKSKTLQQVTVQAVASNSTDCTTSTGDMVNSTLTFCAGVAGGGKDSCQGDSGGPLMTFVTDHWELVGITSNGYGCALPGHSGIYTRVPYFIPFINTIMNQNQTLYSSLINLNISTCVGYYVVSRPFLDPLNTRHANSTYNQILEDYYSSGRMLMRLAEDISTCVGYYVVSRPFLDPLNTRHANSTYNQILEDYYSSGRMLMRLAEAVGRLVLAGRELTKLAGFTTRVTDLIGVLSDVNQGNCVRTGINNTTMGNRNDQGQIRTQDGIIKFENVKLMTPNGDVLIENLNFTVRSGQNVIVVGPNGCGKSSLFRTIGELWPIASGTLTKPGSGHLFYIPQKPYMIIGTLRDQIIYPDSHGDMHRKGVKDENLRELLDKVQLTYLTQREGGLSGVQDWMDVLSGGEKQRIAMARLFYHKPQFAILDECTSAVSVDVEGFMYEYCRNAGITLFTVSHRKSLWKYHEYCLYMDGRGSYTYTQIDEHTSEFGS</sequence>
<keyword evidence="3" id="KW-0813">Transport</keyword>
<organism evidence="14 15">
    <name type="scientific">Adineta steineri</name>
    <dbReference type="NCBI Taxonomy" id="433720"/>
    <lineage>
        <taxon>Eukaryota</taxon>
        <taxon>Metazoa</taxon>
        <taxon>Spiralia</taxon>
        <taxon>Gnathifera</taxon>
        <taxon>Rotifera</taxon>
        <taxon>Eurotatoria</taxon>
        <taxon>Bdelloidea</taxon>
        <taxon>Adinetida</taxon>
        <taxon>Adinetidae</taxon>
        <taxon>Adineta</taxon>
    </lineage>
</organism>
<evidence type="ECO:0000313" key="14">
    <source>
        <dbReference type="EMBL" id="CAF0958243.1"/>
    </source>
</evidence>
<dbReference type="Proteomes" id="UP000663845">
    <property type="component" value="Unassembled WGS sequence"/>
</dbReference>
<evidence type="ECO:0000256" key="11">
    <source>
        <dbReference type="RuleBase" id="RU363034"/>
    </source>
</evidence>
<evidence type="ECO:0000256" key="8">
    <source>
        <dbReference type="ARBA" id="ARBA00023136"/>
    </source>
</evidence>
<keyword evidence="7" id="KW-1133">Transmembrane helix</keyword>
<dbReference type="PROSITE" id="PS50893">
    <property type="entry name" value="ABC_TRANSPORTER_2"/>
    <property type="match status" value="1"/>
</dbReference>